<dbReference type="GO" id="GO:0016538">
    <property type="term" value="F:cyclin-dependent protein serine/threonine kinase regulator activity"/>
    <property type="evidence" value="ECO:0007669"/>
    <property type="project" value="InterPro"/>
</dbReference>
<feature type="compositionally biased region" description="Polar residues" evidence="5">
    <location>
        <begin position="83"/>
        <end position="96"/>
    </location>
</feature>
<sequence length="501" mass="57633">MASIQQNKSNQNRENGNTRPVMKKNGLQQRSALSSVTSNRTQPIRKVKSSDSVKDENVSTKQQFKFYKSKNDESKEVRESTSLRETTSRQTFTIFSDEQKERTKPKQTFSVYCDDRENDVVQTEVRLPELPRVPADNEIKAKGIETAKEESGYDKISEKGSASPTESDKENRYKQPLAYSEELIVARETVFGPRHSLTEGAAGSATSELPSIGGIIIEEEEGESVAVPLIDQPRISYEESQFCEEYTDDIYKYLREIEERIRPRHNYMKKQPDLTPSMRSILVDWLVEVSDEYKLHDETLHLAVSYIDRFLSQMSVLRGKLQLVGTAAMFIAAKYEEIYPPEVSEFVYITDDTYTKRQVLRMEHLILKVLAFDLGAPTSLYFLHRFCRIESTTDEIKHLAMYMCQLTLLESDPYLRFLPSQIAAAAFAIARHTCGLEPWNEKLIHKTGYRLRQLRDICYFLHKTLVGAPVHAQQAIVEKFKTSKMSCVSQLRPRPLFNFPN</sequence>
<feature type="compositionally biased region" description="Polar residues" evidence="5">
    <location>
        <begin position="1"/>
        <end position="18"/>
    </location>
</feature>
<feature type="domain" description="Cyclin-like" evidence="6">
    <location>
        <begin position="381"/>
        <end position="463"/>
    </location>
</feature>
<dbReference type="PROSITE" id="PS00292">
    <property type="entry name" value="CYCLINS"/>
    <property type="match status" value="1"/>
</dbReference>
<keyword evidence="1" id="KW-0132">Cell division</keyword>
<comment type="caution">
    <text evidence="8">The sequence shown here is derived from an EMBL/GenBank/DDBJ whole genome shotgun (WGS) entry which is preliminary data.</text>
</comment>
<evidence type="ECO:0000313" key="8">
    <source>
        <dbReference type="EMBL" id="KAK2713063.1"/>
    </source>
</evidence>
<dbReference type="GO" id="GO:0044772">
    <property type="term" value="P:mitotic cell cycle phase transition"/>
    <property type="evidence" value="ECO:0007669"/>
    <property type="project" value="InterPro"/>
</dbReference>
<evidence type="ECO:0000313" key="9">
    <source>
        <dbReference type="Proteomes" id="UP001187531"/>
    </source>
</evidence>
<proteinExistence type="inferred from homology"/>
<dbReference type="InterPro" id="IPR036915">
    <property type="entry name" value="Cyclin-like_sf"/>
</dbReference>
<dbReference type="InterPro" id="IPR013763">
    <property type="entry name" value="Cyclin-like_dom"/>
</dbReference>
<evidence type="ECO:0000259" key="6">
    <source>
        <dbReference type="SMART" id="SM00385"/>
    </source>
</evidence>
<reference evidence="8" key="1">
    <citation type="submission" date="2023-07" db="EMBL/GenBank/DDBJ databases">
        <title>Chromosome-level genome assembly of Artemia franciscana.</title>
        <authorList>
            <person name="Jo E."/>
        </authorList>
    </citation>
    <scope>NUCLEOTIDE SEQUENCE</scope>
    <source>
        <tissue evidence="8">Whole body</tissue>
    </source>
</reference>
<feature type="domain" description="Cyclin C-terminal" evidence="7">
    <location>
        <begin position="377"/>
        <end position="494"/>
    </location>
</feature>
<evidence type="ECO:0000256" key="1">
    <source>
        <dbReference type="ARBA" id="ARBA00022618"/>
    </source>
</evidence>
<evidence type="ECO:0008006" key="10">
    <source>
        <dbReference type="Google" id="ProtNLM"/>
    </source>
</evidence>
<feature type="compositionally biased region" description="Basic and acidic residues" evidence="5">
    <location>
        <begin position="69"/>
        <end position="82"/>
    </location>
</feature>
<dbReference type="CDD" id="cd20504">
    <property type="entry name" value="CYCLIN_CCNA_rpt1"/>
    <property type="match status" value="1"/>
</dbReference>
<evidence type="ECO:0000259" key="7">
    <source>
        <dbReference type="SMART" id="SM01332"/>
    </source>
</evidence>
<comment type="similarity">
    <text evidence="4">Belongs to the cyclin family.</text>
</comment>
<evidence type="ECO:0000256" key="4">
    <source>
        <dbReference type="RuleBase" id="RU000383"/>
    </source>
</evidence>
<dbReference type="Pfam" id="PF00134">
    <property type="entry name" value="Cyclin_N"/>
    <property type="match status" value="1"/>
</dbReference>
<dbReference type="SMART" id="SM01332">
    <property type="entry name" value="Cyclin_C"/>
    <property type="match status" value="1"/>
</dbReference>
<dbReference type="PANTHER" id="PTHR10177">
    <property type="entry name" value="CYCLINS"/>
    <property type="match status" value="1"/>
</dbReference>
<dbReference type="AlphaFoldDB" id="A0AA88HKV3"/>
<dbReference type="GO" id="GO:0051301">
    <property type="term" value="P:cell division"/>
    <property type="evidence" value="ECO:0007669"/>
    <property type="project" value="UniProtKB-KW"/>
</dbReference>
<dbReference type="InterPro" id="IPR039361">
    <property type="entry name" value="Cyclin"/>
</dbReference>
<feature type="region of interest" description="Disordered" evidence="5">
    <location>
        <begin position="1"/>
        <end position="107"/>
    </location>
</feature>
<keyword evidence="2 4" id="KW-0195">Cyclin</keyword>
<evidence type="ECO:0000256" key="5">
    <source>
        <dbReference type="SAM" id="MobiDB-lite"/>
    </source>
</evidence>
<feature type="compositionally biased region" description="Basic and acidic residues" evidence="5">
    <location>
        <begin position="141"/>
        <end position="158"/>
    </location>
</feature>
<protein>
    <recommendedName>
        <fullName evidence="10">Cyclin A</fullName>
    </recommendedName>
</protein>
<dbReference type="Gene3D" id="1.10.472.10">
    <property type="entry name" value="Cyclin-like"/>
    <property type="match status" value="2"/>
</dbReference>
<feature type="domain" description="Cyclin-like" evidence="6">
    <location>
        <begin position="284"/>
        <end position="368"/>
    </location>
</feature>
<dbReference type="Pfam" id="PF02984">
    <property type="entry name" value="Cyclin_C"/>
    <property type="match status" value="1"/>
</dbReference>
<name>A0AA88HKV3_ARTSF</name>
<organism evidence="8 9">
    <name type="scientific">Artemia franciscana</name>
    <name type="common">Brine shrimp</name>
    <name type="synonym">Artemia sanfranciscana</name>
    <dbReference type="NCBI Taxonomy" id="6661"/>
    <lineage>
        <taxon>Eukaryota</taxon>
        <taxon>Metazoa</taxon>
        <taxon>Ecdysozoa</taxon>
        <taxon>Arthropoda</taxon>
        <taxon>Crustacea</taxon>
        <taxon>Branchiopoda</taxon>
        <taxon>Anostraca</taxon>
        <taxon>Artemiidae</taxon>
        <taxon>Artemia</taxon>
    </lineage>
</organism>
<gene>
    <name evidence="8" type="ORF">QYM36_011676</name>
</gene>
<dbReference type="EMBL" id="JAVRJZ010000015">
    <property type="protein sequence ID" value="KAK2713063.1"/>
    <property type="molecule type" value="Genomic_DNA"/>
</dbReference>
<evidence type="ECO:0000256" key="2">
    <source>
        <dbReference type="ARBA" id="ARBA00023127"/>
    </source>
</evidence>
<keyword evidence="9" id="KW-1185">Reference proteome</keyword>
<dbReference type="InterPro" id="IPR006671">
    <property type="entry name" value="Cyclin_N"/>
</dbReference>
<dbReference type="FunFam" id="1.10.472.10:FF:000001">
    <property type="entry name" value="G2/mitotic-specific cyclin"/>
    <property type="match status" value="1"/>
</dbReference>
<dbReference type="SUPFAM" id="SSF47954">
    <property type="entry name" value="Cyclin-like"/>
    <property type="match status" value="2"/>
</dbReference>
<dbReference type="Proteomes" id="UP001187531">
    <property type="component" value="Unassembled WGS sequence"/>
</dbReference>
<feature type="compositionally biased region" description="Polar residues" evidence="5">
    <location>
        <begin position="26"/>
        <end position="42"/>
    </location>
</feature>
<dbReference type="InterPro" id="IPR048258">
    <property type="entry name" value="Cyclins_cyclin-box"/>
</dbReference>
<accession>A0AA88HKV3</accession>
<feature type="compositionally biased region" description="Basic and acidic residues" evidence="5">
    <location>
        <begin position="48"/>
        <end position="58"/>
    </location>
</feature>
<dbReference type="SMART" id="SM00385">
    <property type="entry name" value="CYCLIN"/>
    <property type="match status" value="2"/>
</dbReference>
<feature type="region of interest" description="Disordered" evidence="5">
    <location>
        <begin position="141"/>
        <end position="172"/>
    </location>
</feature>
<evidence type="ECO:0000256" key="3">
    <source>
        <dbReference type="ARBA" id="ARBA00023306"/>
    </source>
</evidence>
<dbReference type="InterPro" id="IPR004367">
    <property type="entry name" value="Cyclin_C-dom"/>
</dbReference>
<keyword evidence="3" id="KW-0131">Cell cycle</keyword>